<keyword evidence="7" id="KW-1185">Reference proteome</keyword>
<dbReference type="Proteomes" id="UP000481861">
    <property type="component" value="Unassembled WGS sequence"/>
</dbReference>
<feature type="region of interest" description="Disordered" evidence="4">
    <location>
        <begin position="1"/>
        <end position="34"/>
    </location>
</feature>
<evidence type="ECO:0000256" key="1">
    <source>
        <dbReference type="ARBA" id="ARBA00004123"/>
    </source>
</evidence>
<proteinExistence type="predicted"/>
<dbReference type="EMBL" id="JAADJZ010000024">
    <property type="protein sequence ID" value="KAF2867141.1"/>
    <property type="molecule type" value="Genomic_DNA"/>
</dbReference>
<feature type="compositionally biased region" description="Polar residues" evidence="4">
    <location>
        <begin position="1"/>
        <end position="12"/>
    </location>
</feature>
<evidence type="ECO:0000256" key="3">
    <source>
        <dbReference type="ARBA" id="ARBA00023242"/>
    </source>
</evidence>
<dbReference type="GO" id="GO:0003677">
    <property type="term" value="F:DNA binding"/>
    <property type="evidence" value="ECO:0007669"/>
    <property type="project" value="InterPro"/>
</dbReference>
<dbReference type="AlphaFoldDB" id="A0A7C8M456"/>
<dbReference type="GO" id="GO:0000981">
    <property type="term" value="F:DNA-binding transcription factor activity, RNA polymerase II-specific"/>
    <property type="evidence" value="ECO:0007669"/>
    <property type="project" value="InterPro"/>
</dbReference>
<comment type="caution">
    <text evidence="6">The sequence shown here is derived from an EMBL/GenBank/DDBJ whole genome shotgun (WGS) entry which is preliminary data.</text>
</comment>
<reference evidence="6 7" key="1">
    <citation type="submission" date="2020-01" db="EMBL/GenBank/DDBJ databases">
        <authorList>
            <consortium name="DOE Joint Genome Institute"/>
            <person name="Haridas S."/>
            <person name="Albert R."/>
            <person name="Binder M."/>
            <person name="Bloem J."/>
            <person name="Labutti K."/>
            <person name="Salamov A."/>
            <person name="Andreopoulos B."/>
            <person name="Baker S.E."/>
            <person name="Barry K."/>
            <person name="Bills G."/>
            <person name="Bluhm B.H."/>
            <person name="Cannon C."/>
            <person name="Castanera R."/>
            <person name="Culley D.E."/>
            <person name="Daum C."/>
            <person name="Ezra D."/>
            <person name="Gonzalez J.B."/>
            <person name="Henrissat B."/>
            <person name="Kuo A."/>
            <person name="Liang C."/>
            <person name="Lipzen A."/>
            <person name="Lutzoni F."/>
            <person name="Magnuson J."/>
            <person name="Mondo S."/>
            <person name="Nolan M."/>
            <person name="Ohm R."/>
            <person name="Pangilinan J."/>
            <person name="Park H.-J.H."/>
            <person name="Ramirez L."/>
            <person name="Alfaro M."/>
            <person name="Sun H."/>
            <person name="Tritt A."/>
            <person name="Yoshinaga Y."/>
            <person name="Zwiers L.-H.L."/>
            <person name="Turgeon B.G."/>
            <person name="Goodwin S.B."/>
            <person name="Spatafora J.W."/>
            <person name="Crous P.W."/>
            <person name="Grigoriev I.V."/>
        </authorList>
    </citation>
    <scope>NUCLEOTIDE SEQUENCE [LARGE SCALE GENOMIC DNA]</scope>
    <source>
        <strain evidence="6 7">CBS 611.86</strain>
    </source>
</reference>
<dbReference type="GO" id="GO:0005634">
    <property type="term" value="C:nucleus"/>
    <property type="evidence" value="ECO:0007669"/>
    <property type="project" value="UniProtKB-SubCell"/>
</dbReference>
<evidence type="ECO:0000313" key="6">
    <source>
        <dbReference type="EMBL" id="KAF2867141.1"/>
    </source>
</evidence>
<comment type="subcellular location">
    <subcellularLocation>
        <location evidence="1">Nucleus</location>
    </subcellularLocation>
</comment>
<name>A0A7C8M456_9PLEO</name>
<feature type="domain" description="Zn(2)-C6 fungal-type" evidence="5">
    <location>
        <begin position="37"/>
        <end position="69"/>
    </location>
</feature>
<keyword evidence="2" id="KW-0479">Metal-binding</keyword>
<evidence type="ECO:0000313" key="7">
    <source>
        <dbReference type="Proteomes" id="UP000481861"/>
    </source>
</evidence>
<dbReference type="PROSITE" id="PS00463">
    <property type="entry name" value="ZN2_CY6_FUNGAL_1"/>
    <property type="match status" value="1"/>
</dbReference>
<gene>
    <name evidence="6" type="ORF">BDV95DRAFT_611012</name>
</gene>
<evidence type="ECO:0000259" key="5">
    <source>
        <dbReference type="PROSITE" id="PS50048"/>
    </source>
</evidence>
<sequence>MSETSPSDTSPGAFSLQPASLELLSRPPIKRARPQLSCTQCRQGKLKCNREHPVCDQCAKRSRHEDCQYMPPPARNKQAQNMRSRIRNLESLVVNLITQKSQEQDAIDATEPAEPQAPLKNVTAGQDVEKEPIAETFGQLRITNAGSQTSYVGAGHWSSILKEIEEVKDSLETEEGVSELQEEEWNHADARSTVTFGMPRPITKAQLIQAMPPKEVVDRLLPLWFNSADPLVFIVHRPTFQEEYKQFWKDSSATPVMWIALLYSVMALAIILGPRSPEINMQVAASDYPAGSPHATADYSQSLTEKFQQLASSALVLGDVAKSQPYTLETLMIYGECEFLRRDDHQSKVWLMNGVALRVALRMGYHRDPSNFTSISPFHGEMRRRVWHILNMLDTLISFAIGLPTLIRRVESDVRAPRNLYDSDIYLNMSETPKDRPDSEMTPALYTIAKSRVCAVFAEAAELSQKVTLPQHSTIMTLDARLEEAHNLIPEGLRVRSMEDSVIETPVLIMSRLNIELLYQKTRVVIHRNYLTAGQSNSRFADSRKICVEAALQILHHQKSISYACQPGGQLSKVWWYMSSLQTYDFLLAAMVICLELNHLRTVGDNLPRQADLLSILEEIHLIWSTSSNRYRESVRGAAMLQTMLKKCSVSSPSEVNSRDSLPSFSGNNNDKIHTGTTPELTFEEVSPQIYGAPGNVPLLEVPDIRSEIDWPLWDSTIQGQSHMLPQQDWAMNNATMESWIGPTAEFDSMLANNFHDFNDPMNIPPAPTFFTPNNYMDW</sequence>
<dbReference type="PANTHER" id="PTHR31001:SF49">
    <property type="entry name" value="ZN(II)2CYS6 TRANSCRIPTION FACTOR (EUROFUNG)"/>
    <property type="match status" value="1"/>
</dbReference>
<dbReference type="SUPFAM" id="SSF57701">
    <property type="entry name" value="Zn2/Cys6 DNA-binding domain"/>
    <property type="match status" value="1"/>
</dbReference>
<dbReference type="InterPro" id="IPR036864">
    <property type="entry name" value="Zn2-C6_fun-type_DNA-bd_sf"/>
</dbReference>
<dbReference type="OrthoDB" id="9996127at2759"/>
<organism evidence="6 7">
    <name type="scientific">Massariosphaeria phaeospora</name>
    <dbReference type="NCBI Taxonomy" id="100035"/>
    <lineage>
        <taxon>Eukaryota</taxon>
        <taxon>Fungi</taxon>
        <taxon>Dikarya</taxon>
        <taxon>Ascomycota</taxon>
        <taxon>Pezizomycotina</taxon>
        <taxon>Dothideomycetes</taxon>
        <taxon>Pleosporomycetidae</taxon>
        <taxon>Pleosporales</taxon>
        <taxon>Pleosporales incertae sedis</taxon>
        <taxon>Massariosphaeria</taxon>
    </lineage>
</organism>
<keyword evidence="3" id="KW-0539">Nucleus</keyword>
<dbReference type="CDD" id="cd12148">
    <property type="entry name" value="fungal_TF_MHR"/>
    <property type="match status" value="1"/>
</dbReference>
<dbReference type="InterPro" id="IPR007219">
    <property type="entry name" value="XnlR_reg_dom"/>
</dbReference>
<accession>A0A7C8M456</accession>
<dbReference type="Pfam" id="PF00172">
    <property type="entry name" value="Zn_clus"/>
    <property type="match status" value="1"/>
</dbReference>
<dbReference type="InterPro" id="IPR001138">
    <property type="entry name" value="Zn2Cys6_DnaBD"/>
</dbReference>
<dbReference type="Gene3D" id="4.10.240.10">
    <property type="entry name" value="Zn(2)-C6 fungal-type DNA-binding domain"/>
    <property type="match status" value="1"/>
</dbReference>
<dbReference type="GO" id="GO:0008270">
    <property type="term" value="F:zinc ion binding"/>
    <property type="evidence" value="ECO:0007669"/>
    <property type="project" value="InterPro"/>
</dbReference>
<dbReference type="PROSITE" id="PS50048">
    <property type="entry name" value="ZN2_CY6_FUNGAL_2"/>
    <property type="match status" value="1"/>
</dbReference>
<dbReference type="Pfam" id="PF04082">
    <property type="entry name" value="Fungal_trans"/>
    <property type="match status" value="1"/>
</dbReference>
<dbReference type="SMART" id="SM00906">
    <property type="entry name" value="Fungal_trans"/>
    <property type="match status" value="1"/>
</dbReference>
<dbReference type="GO" id="GO:0006351">
    <property type="term" value="P:DNA-templated transcription"/>
    <property type="evidence" value="ECO:0007669"/>
    <property type="project" value="InterPro"/>
</dbReference>
<protein>
    <submittedName>
        <fullName evidence="6">Fungal-specific transcription factor domain-containing protein</fullName>
    </submittedName>
</protein>
<dbReference type="SMART" id="SM00066">
    <property type="entry name" value="GAL4"/>
    <property type="match status" value="1"/>
</dbReference>
<feature type="region of interest" description="Disordered" evidence="4">
    <location>
        <begin position="652"/>
        <end position="671"/>
    </location>
</feature>
<evidence type="ECO:0000256" key="2">
    <source>
        <dbReference type="ARBA" id="ARBA00022723"/>
    </source>
</evidence>
<dbReference type="PANTHER" id="PTHR31001">
    <property type="entry name" value="UNCHARACTERIZED TRANSCRIPTIONAL REGULATORY PROTEIN"/>
    <property type="match status" value="1"/>
</dbReference>
<evidence type="ECO:0000256" key="4">
    <source>
        <dbReference type="SAM" id="MobiDB-lite"/>
    </source>
</evidence>
<dbReference type="InterPro" id="IPR050613">
    <property type="entry name" value="Sec_Metabolite_Reg"/>
</dbReference>
<dbReference type="CDD" id="cd00067">
    <property type="entry name" value="GAL4"/>
    <property type="match status" value="1"/>
</dbReference>